<dbReference type="PANTHER" id="PTHR36302:SF1">
    <property type="entry name" value="COPPER CHAPERONE PCU(A)C"/>
    <property type="match status" value="1"/>
</dbReference>
<dbReference type="AlphaFoldDB" id="A0A1T4NFT4"/>
<keyword evidence="2" id="KW-0732">Signal</keyword>
<dbReference type="RefSeq" id="WP_078760798.1">
    <property type="nucleotide sequence ID" value="NZ_FUWS01000003.1"/>
</dbReference>
<feature type="compositionally biased region" description="Low complexity" evidence="1">
    <location>
        <begin position="31"/>
        <end position="50"/>
    </location>
</feature>
<dbReference type="PROSITE" id="PS51257">
    <property type="entry name" value="PROKAR_LIPOPROTEIN"/>
    <property type="match status" value="1"/>
</dbReference>
<gene>
    <name evidence="3" type="ORF">SAMN02745673_01417</name>
</gene>
<feature type="region of interest" description="Disordered" evidence="1">
    <location>
        <begin position="31"/>
        <end position="53"/>
    </location>
</feature>
<accession>A0A1T4NFT4</accession>
<dbReference type="InterPro" id="IPR036182">
    <property type="entry name" value="PCuAC_sf"/>
</dbReference>
<dbReference type="STRING" id="1122192.SAMN02745673_01417"/>
<dbReference type="InterPro" id="IPR058248">
    <property type="entry name" value="Lxx211020-like"/>
</dbReference>
<keyword evidence="4" id="KW-1185">Reference proteome</keyword>
<dbReference type="Gene3D" id="2.60.40.1890">
    <property type="entry name" value="PCu(A)C copper chaperone"/>
    <property type="match status" value="1"/>
</dbReference>
<dbReference type="Proteomes" id="UP000190637">
    <property type="component" value="Unassembled WGS sequence"/>
</dbReference>
<feature type="compositionally biased region" description="Basic and acidic residues" evidence="1">
    <location>
        <begin position="177"/>
        <end position="187"/>
    </location>
</feature>
<protein>
    <recommendedName>
        <fullName evidence="5">Copper(I)-binding protein</fullName>
    </recommendedName>
</protein>
<dbReference type="SUPFAM" id="SSF110087">
    <property type="entry name" value="DR1885-like metal-binding protein"/>
    <property type="match status" value="1"/>
</dbReference>
<dbReference type="InterPro" id="IPR007410">
    <property type="entry name" value="LpqE-like"/>
</dbReference>
<dbReference type="OrthoDB" id="9796962at2"/>
<sequence length="187" mass="18981">MAHIPRITPLATASATFLALALLSGCAGGVSAPSSSPSSAAPSGPAKGGAQQADLRVEEAWIVEPAEEGTTSAYFTVFNDAEQDDPLVAAESSVSATTALYTTSSKGMEVVEEIPVPAGGGTELRPDGFHLMLEGIEDPIAAGDTVTLTLTFAGGTEIQVDTPVLERSVGEQGEEPEGGHEGHSGHH</sequence>
<proteinExistence type="predicted"/>
<reference evidence="3 4" key="1">
    <citation type="submission" date="2017-02" db="EMBL/GenBank/DDBJ databases">
        <authorList>
            <person name="Peterson S.W."/>
        </authorList>
    </citation>
    <scope>NUCLEOTIDE SEQUENCE [LARGE SCALE GENOMIC DNA]</scope>
    <source>
        <strain evidence="3 4">DSM 45154</strain>
    </source>
</reference>
<feature type="region of interest" description="Disordered" evidence="1">
    <location>
        <begin position="168"/>
        <end position="187"/>
    </location>
</feature>
<evidence type="ECO:0008006" key="5">
    <source>
        <dbReference type="Google" id="ProtNLM"/>
    </source>
</evidence>
<evidence type="ECO:0000256" key="2">
    <source>
        <dbReference type="SAM" id="SignalP"/>
    </source>
</evidence>
<evidence type="ECO:0000313" key="3">
    <source>
        <dbReference type="EMBL" id="SJZ77857.1"/>
    </source>
</evidence>
<feature type="signal peptide" evidence="2">
    <location>
        <begin position="1"/>
        <end position="32"/>
    </location>
</feature>
<dbReference type="EMBL" id="FUWS01000003">
    <property type="protein sequence ID" value="SJZ77857.1"/>
    <property type="molecule type" value="Genomic_DNA"/>
</dbReference>
<evidence type="ECO:0000313" key="4">
    <source>
        <dbReference type="Proteomes" id="UP000190637"/>
    </source>
</evidence>
<dbReference type="PANTHER" id="PTHR36302">
    <property type="entry name" value="BLR7088 PROTEIN"/>
    <property type="match status" value="1"/>
</dbReference>
<name>A0A1T4NFT4_9ACTN</name>
<evidence type="ECO:0000256" key="1">
    <source>
        <dbReference type="SAM" id="MobiDB-lite"/>
    </source>
</evidence>
<dbReference type="Pfam" id="PF04314">
    <property type="entry name" value="PCuAC"/>
    <property type="match status" value="1"/>
</dbReference>
<organism evidence="3 4">
    <name type="scientific">Marinactinospora thermotolerans DSM 45154</name>
    <dbReference type="NCBI Taxonomy" id="1122192"/>
    <lineage>
        <taxon>Bacteria</taxon>
        <taxon>Bacillati</taxon>
        <taxon>Actinomycetota</taxon>
        <taxon>Actinomycetes</taxon>
        <taxon>Streptosporangiales</taxon>
        <taxon>Nocardiopsidaceae</taxon>
        <taxon>Marinactinospora</taxon>
    </lineage>
</organism>
<feature type="chain" id="PRO_5039537776" description="Copper(I)-binding protein" evidence="2">
    <location>
        <begin position="33"/>
        <end position="187"/>
    </location>
</feature>